<dbReference type="AlphaFoldDB" id="A0A975DIF3"/>
<gene>
    <name evidence="3" type="ORF">J5O05_05175</name>
</gene>
<sequence>MRKLFLLFVWLSAPAIAYQVQPMIVDLASHGKKSLVTYRLQNPSESTLPIEVEVFKRTFDENQKEVLVSAEEDFIVLPPQIEVPANGYQVFRAKYLGSPELKKTESYRIVFKQLPLPSENEQSGVKMVYNFATLVFVSPDGVQAQLTNTLNCEKLDECKLTIRNDGERVLDLAQFEYRFHQENTVINWADFQAVTSGRFIMPNHSMSVDLKTLLKDKPTKTVTIVNLSNKK</sequence>
<evidence type="ECO:0000313" key="3">
    <source>
        <dbReference type="EMBL" id="QTH72270.1"/>
    </source>
</evidence>
<feature type="chain" id="PRO_5037448099" evidence="1">
    <location>
        <begin position="18"/>
        <end position="231"/>
    </location>
</feature>
<feature type="domain" description="Pili assembly chaperone N-terminal" evidence="2">
    <location>
        <begin position="30"/>
        <end position="142"/>
    </location>
</feature>
<dbReference type="Pfam" id="PF00345">
    <property type="entry name" value="PapD_N"/>
    <property type="match status" value="1"/>
</dbReference>
<proteinExistence type="predicted"/>
<keyword evidence="4" id="KW-1185">Reference proteome</keyword>
<name>A0A975DIF3_9GAMM</name>
<feature type="signal peptide" evidence="1">
    <location>
        <begin position="1"/>
        <end position="17"/>
    </location>
</feature>
<dbReference type="InterPro" id="IPR008962">
    <property type="entry name" value="PapD-like_sf"/>
</dbReference>
<dbReference type="InterPro" id="IPR050643">
    <property type="entry name" value="Periplasmic_pilus_chap"/>
</dbReference>
<accession>A0A975DIF3</accession>
<organism evidence="3 4">
    <name type="scientific">Pseudoalteromonas xiamenensis</name>
    <dbReference type="NCBI Taxonomy" id="882626"/>
    <lineage>
        <taxon>Bacteria</taxon>
        <taxon>Pseudomonadati</taxon>
        <taxon>Pseudomonadota</taxon>
        <taxon>Gammaproteobacteria</taxon>
        <taxon>Alteromonadales</taxon>
        <taxon>Pseudoalteromonadaceae</taxon>
        <taxon>Pseudoalteromonas</taxon>
    </lineage>
</organism>
<dbReference type="EMBL" id="CP072133">
    <property type="protein sequence ID" value="QTH72270.1"/>
    <property type="molecule type" value="Genomic_DNA"/>
</dbReference>
<dbReference type="InterPro" id="IPR013783">
    <property type="entry name" value="Ig-like_fold"/>
</dbReference>
<dbReference type="RefSeq" id="WP_208843892.1">
    <property type="nucleotide sequence ID" value="NZ_CP072133.1"/>
</dbReference>
<reference evidence="3" key="1">
    <citation type="submission" date="2021-03" db="EMBL/GenBank/DDBJ databases">
        <title>Complete Genome of Pseudoalteromonas xiamenensis STKMTI.2, a new potential marine bacterium producing anti-Vibrio compounds.</title>
        <authorList>
            <person name="Handayani D.P."/>
            <person name="Isnansetyo A."/>
            <person name="Istiqomah I."/>
            <person name="Jumina J."/>
        </authorList>
    </citation>
    <scope>NUCLEOTIDE SEQUENCE</scope>
    <source>
        <strain evidence="3">STKMTI.2</strain>
    </source>
</reference>
<keyword evidence="1" id="KW-0732">Signal</keyword>
<evidence type="ECO:0000313" key="4">
    <source>
        <dbReference type="Proteomes" id="UP000664904"/>
    </source>
</evidence>
<dbReference type="PANTHER" id="PTHR30251:SF4">
    <property type="entry name" value="SLR1668 PROTEIN"/>
    <property type="match status" value="1"/>
</dbReference>
<dbReference type="Proteomes" id="UP000664904">
    <property type="component" value="Chromosome"/>
</dbReference>
<dbReference type="KEGG" id="pxi:J5O05_05175"/>
<evidence type="ECO:0000259" key="2">
    <source>
        <dbReference type="Pfam" id="PF00345"/>
    </source>
</evidence>
<dbReference type="InterPro" id="IPR016147">
    <property type="entry name" value="Pili_assmbl_chaperone_N"/>
</dbReference>
<dbReference type="GO" id="GO:0071555">
    <property type="term" value="P:cell wall organization"/>
    <property type="evidence" value="ECO:0007669"/>
    <property type="project" value="InterPro"/>
</dbReference>
<protein>
    <submittedName>
        <fullName evidence="3">Molecular chaperone</fullName>
    </submittedName>
</protein>
<dbReference type="PANTHER" id="PTHR30251">
    <property type="entry name" value="PILUS ASSEMBLY CHAPERONE"/>
    <property type="match status" value="1"/>
</dbReference>
<dbReference type="SUPFAM" id="SSF49354">
    <property type="entry name" value="PapD-like"/>
    <property type="match status" value="1"/>
</dbReference>
<dbReference type="GO" id="GO:0030288">
    <property type="term" value="C:outer membrane-bounded periplasmic space"/>
    <property type="evidence" value="ECO:0007669"/>
    <property type="project" value="InterPro"/>
</dbReference>
<evidence type="ECO:0000256" key="1">
    <source>
        <dbReference type="SAM" id="SignalP"/>
    </source>
</evidence>
<dbReference type="Gene3D" id="2.60.40.10">
    <property type="entry name" value="Immunoglobulins"/>
    <property type="match status" value="1"/>
</dbReference>